<dbReference type="InterPro" id="IPR036880">
    <property type="entry name" value="Kunitz_BPTI_sf"/>
</dbReference>
<feature type="domain" description="BPTI/Kunitz inhibitor" evidence="5">
    <location>
        <begin position="27"/>
        <end position="77"/>
    </location>
</feature>
<name>A0AAN9ASI4_9CAEN</name>
<dbReference type="GO" id="GO:0004867">
    <property type="term" value="F:serine-type endopeptidase inhibitor activity"/>
    <property type="evidence" value="ECO:0007669"/>
    <property type="project" value="UniProtKB-KW"/>
</dbReference>
<dbReference type="PANTHER" id="PTHR47247">
    <property type="entry name" value="KUNITZ-TYPE PROTEASE INHIBITOR 2"/>
    <property type="match status" value="1"/>
</dbReference>
<dbReference type="Gene3D" id="4.10.410.10">
    <property type="entry name" value="Pancreatic trypsin inhibitor Kunitz domain"/>
    <property type="match status" value="1"/>
</dbReference>
<keyword evidence="4" id="KW-0732">Signal</keyword>
<evidence type="ECO:0000259" key="5">
    <source>
        <dbReference type="PROSITE" id="PS50279"/>
    </source>
</evidence>
<evidence type="ECO:0000256" key="4">
    <source>
        <dbReference type="SAM" id="SignalP"/>
    </source>
</evidence>
<dbReference type="PROSITE" id="PS50279">
    <property type="entry name" value="BPTI_KUNITZ_2"/>
    <property type="match status" value="1"/>
</dbReference>
<dbReference type="SMART" id="SM00131">
    <property type="entry name" value="KU"/>
    <property type="match status" value="1"/>
</dbReference>
<dbReference type="PANTHER" id="PTHR47247:SF1">
    <property type="entry name" value="KUNITZ-TYPE PROTEASE INHIBITOR 2"/>
    <property type="match status" value="1"/>
</dbReference>
<dbReference type="Pfam" id="PF00014">
    <property type="entry name" value="Kunitz_BPTI"/>
    <property type="match status" value="1"/>
</dbReference>
<dbReference type="InterPro" id="IPR002223">
    <property type="entry name" value="Kunitz_BPTI"/>
</dbReference>
<dbReference type="AlphaFoldDB" id="A0AAN9ASI4"/>
<organism evidence="6 7">
    <name type="scientific">Littorina saxatilis</name>
    <dbReference type="NCBI Taxonomy" id="31220"/>
    <lineage>
        <taxon>Eukaryota</taxon>
        <taxon>Metazoa</taxon>
        <taxon>Spiralia</taxon>
        <taxon>Lophotrochozoa</taxon>
        <taxon>Mollusca</taxon>
        <taxon>Gastropoda</taxon>
        <taxon>Caenogastropoda</taxon>
        <taxon>Littorinimorpha</taxon>
        <taxon>Littorinoidea</taxon>
        <taxon>Littorinidae</taxon>
        <taxon>Littorina</taxon>
    </lineage>
</organism>
<sequence length="80" mass="9240">MRILFFLCIFAAWYYCSAQLTGGHPGCEELPVQGMCKARLPRWFFNQTKYDCEEFFYGGCGGNLNNYKTKFECQIGCIPI</sequence>
<evidence type="ECO:0000313" key="7">
    <source>
        <dbReference type="Proteomes" id="UP001374579"/>
    </source>
</evidence>
<keyword evidence="3" id="KW-1015">Disulfide bond</keyword>
<proteinExistence type="predicted"/>
<gene>
    <name evidence="6" type="ORF">V1264_008158</name>
</gene>
<protein>
    <recommendedName>
        <fullName evidence="5">BPTI/Kunitz inhibitor domain-containing protein</fullName>
    </recommendedName>
</protein>
<accession>A0AAN9ASI4</accession>
<keyword evidence="7" id="KW-1185">Reference proteome</keyword>
<dbReference type="PRINTS" id="PR00759">
    <property type="entry name" value="BASICPTASE"/>
</dbReference>
<dbReference type="Proteomes" id="UP001374579">
    <property type="component" value="Unassembled WGS sequence"/>
</dbReference>
<evidence type="ECO:0000256" key="1">
    <source>
        <dbReference type="ARBA" id="ARBA00022690"/>
    </source>
</evidence>
<dbReference type="SUPFAM" id="SSF57362">
    <property type="entry name" value="BPTI-like"/>
    <property type="match status" value="1"/>
</dbReference>
<feature type="chain" id="PRO_5042888747" description="BPTI/Kunitz inhibitor domain-containing protein" evidence="4">
    <location>
        <begin position="19"/>
        <end position="80"/>
    </location>
</feature>
<evidence type="ECO:0000256" key="2">
    <source>
        <dbReference type="ARBA" id="ARBA00022900"/>
    </source>
</evidence>
<dbReference type="EMBL" id="JBAMIC010000021">
    <property type="protein sequence ID" value="KAK7092413.1"/>
    <property type="molecule type" value="Genomic_DNA"/>
</dbReference>
<comment type="caution">
    <text evidence="6">The sequence shown here is derived from an EMBL/GenBank/DDBJ whole genome shotgun (WGS) entry which is preliminary data.</text>
</comment>
<dbReference type="InterPro" id="IPR020901">
    <property type="entry name" value="Prtase_inh_Kunz-CS"/>
</dbReference>
<dbReference type="PROSITE" id="PS00280">
    <property type="entry name" value="BPTI_KUNITZ_1"/>
    <property type="match status" value="1"/>
</dbReference>
<evidence type="ECO:0000256" key="3">
    <source>
        <dbReference type="ARBA" id="ARBA00023157"/>
    </source>
</evidence>
<reference evidence="6 7" key="1">
    <citation type="submission" date="2024-02" db="EMBL/GenBank/DDBJ databases">
        <title>Chromosome-scale genome assembly of the rough periwinkle Littorina saxatilis.</title>
        <authorList>
            <person name="De Jode A."/>
            <person name="Faria R."/>
            <person name="Formenti G."/>
            <person name="Sims Y."/>
            <person name="Smith T.P."/>
            <person name="Tracey A."/>
            <person name="Wood J.M.D."/>
            <person name="Zagrodzka Z.B."/>
            <person name="Johannesson K."/>
            <person name="Butlin R.K."/>
            <person name="Leder E.H."/>
        </authorList>
    </citation>
    <scope>NUCLEOTIDE SEQUENCE [LARGE SCALE GENOMIC DNA]</scope>
    <source>
        <strain evidence="6">Snail1</strain>
        <tissue evidence="6">Muscle</tissue>
    </source>
</reference>
<evidence type="ECO:0000313" key="6">
    <source>
        <dbReference type="EMBL" id="KAK7092413.1"/>
    </source>
</evidence>
<feature type="signal peptide" evidence="4">
    <location>
        <begin position="1"/>
        <end position="18"/>
    </location>
</feature>
<keyword evidence="1" id="KW-0646">Protease inhibitor</keyword>
<keyword evidence="2" id="KW-0722">Serine protease inhibitor</keyword>